<dbReference type="KEGG" id="aac:Aaci_1903"/>
<evidence type="ECO:0000313" key="3">
    <source>
        <dbReference type="Proteomes" id="UP000001917"/>
    </source>
</evidence>
<evidence type="ECO:0000313" key="2">
    <source>
        <dbReference type="EMBL" id="ACV58915.1"/>
    </source>
</evidence>
<dbReference type="SMART" id="SM00530">
    <property type="entry name" value="HTH_XRE"/>
    <property type="match status" value="1"/>
</dbReference>
<dbReference type="InterPro" id="IPR001387">
    <property type="entry name" value="Cro/C1-type_HTH"/>
</dbReference>
<feature type="domain" description="HTH cro/C1-type" evidence="1">
    <location>
        <begin position="1"/>
        <end position="55"/>
    </location>
</feature>
<reference evidence="2" key="1">
    <citation type="journal article" date="2010" name="Stand. Genomic Sci.">
        <title>Complete genome sequence of Alicyclobacillus acidocaldarius type strain (104-IA).</title>
        <authorList>
            <person name="Mavromatis K."/>
            <person name="Sikorski J."/>
            <person name="Lapidus A."/>
            <person name="Glavina Del Rio T."/>
            <person name="Copeland A."/>
            <person name="Tice H."/>
            <person name="Cheng J.F."/>
            <person name="Lucas S."/>
            <person name="Chen F."/>
            <person name="Nolan M."/>
            <person name="Bruce D."/>
            <person name="Goodwin L."/>
            <person name="Pitluck S."/>
            <person name="Ivanova N."/>
            <person name="Ovchinnikova G."/>
            <person name="Pati A."/>
            <person name="Chen A."/>
            <person name="Palaniappan K."/>
            <person name="Land M."/>
            <person name="Hauser L."/>
            <person name="Chang Y.J."/>
            <person name="Jeffries C.D."/>
            <person name="Chain P."/>
            <person name="Meincke L."/>
            <person name="Sims D."/>
            <person name="Chertkov O."/>
            <person name="Han C."/>
            <person name="Brettin T."/>
            <person name="Detter J.C."/>
            <person name="Wahrenburg C."/>
            <person name="Rohde M."/>
            <person name="Pukall R."/>
            <person name="Goker M."/>
            <person name="Bristow J."/>
            <person name="Eisen J.A."/>
            <person name="Markowitz V."/>
            <person name="Hugenholtz P."/>
            <person name="Klenk H.P."/>
            <person name="Kyrpides N.C."/>
        </authorList>
    </citation>
    <scope>NUCLEOTIDE SEQUENCE [LARGE SCALE GENOMIC DNA]</scope>
    <source>
        <strain evidence="2">DSM 446</strain>
    </source>
</reference>
<organism evidence="2 3">
    <name type="scientific">Alicyclobacillus acidocaldarius subsp. acidocaldarius (strain ATCC 27009 / DSM 446 / BCRC 14685 / JCM 5260 / KCTC 1825 / NBRC 15652 / NCIMB 11725 / NRRL B-14509 / 104-IA)</name>
    <name type="common">Bacillus acidocaldarius</name>
    <dbReference type="NCBI Taxonomy" id="521098"/>
    <lineage>
        <taxon>Bacteria</taxon>
        <taxon>Bacillati</taxon>
        <taxon>Bacillota</taxon>
        <taxon>Bacilli</taxon>
        <taxon>Bacillales</taxon>
        <taxon>Alicyclobacillaceae</taxon>
        <taxon>Alicyclobacillus</taxon>
    </lineage>
</organism>
<dbReference type="HOGENOM" id="CLU_066192_44_2_9"/>
<dbReference type="Pfam" id="PF01381">
    <property type="entry name" value="HTH_3"/>
    <property type="match status" value="1"/>
</dbReference>
<dbReference type="SUPFAM" id="SSF47413">
    <property type="entry name" value="lambda repressor-like DNA-binding domains"/>
    <property type="match status" value="1"/>
</dbReference>
<evidence type="ECO:0000259" key="1">
    <source>
        <dbReference type="PROSITE" id="PS50943"/>
    </source>
</evidence>
<dbReference type="CDD" id="cd00093">
    <property type="entry name" value="HTH_XRE"/>
    <property type="match status" value="1"/>
</dbReference>
<dbReference type="EMBL" id="CP001727">
    <property type="protein sequence ID" value="ACV58915.1"/>
    <property type="molecule type" value="Genomic_DNA"/>
</dbReference>
<sequence>MSKLLEDRGIKQRWLARQIGMPETSLSFIVQGKRIPTLPVAMRIARVLGVTVEELWGHIVDDEG</sequence>
<keyword evidence="3" id="KW-1185">Reference proteome</keyword>
<protein>
    <submittedName>
        <fullName evidence="2">Transcriptional regulator, XRE family</fullName>
    </submittedName>
</protein>
<gene>
    <name evidence="2" type="ordered locus">Aaci_1903</name>
</gene>
<name>C8WXV3_ALIAD</name>
<accession>C8WXV3</accession>
<dbReference type="InterPro" id="IPR010982">
    <property type="entry name" value="Lambda_DNA-bd_dom_sf"/>
</dbReference>
<dbReference type="PROSITE" id="PS50943">
    <property type="entry name" value="HTH_CROC1"/>
    <property type="match status" value="1"/>
</dbReference>
<dbReference type="STRING" id="521098.Aaci_1903"/>
<dbReference type="Proteomes" id="UP000001917">
    <property type="component" value="Chromosome"/>
</dbReference>
<dbReference type="AlphaFoldDB" id="C8WXV3"/>
<proteinExistence type="predicted"/>
<dbReference type="GO" id="GO:0003677">
    <property type="term" value="F:DNA binding"/>
    <property type="evidence" value="ECO:0007669"/>
    <property type="project" value="InterPro"/>
</dbReference>
<dbReference type="Gene3D" id="1.10.260.40">
    <property type="entry name" value="lambda repressor-like DNA-binding domains"/>
    <property type="match status" value="1"/>
</dbReference>